<dbReference type="RefSeq" id="XP_001308997.1">
    <property type="nucleotide sequence ID" value="XM_001308996.1"/>
</dbReference>
<evidence type="ECO:0000313" key="2">
    <source>
        <dbReference type="Proteomes" id="UP000001542"/>
    </source>
</evidence>
<dbReference type="AlphaFoldDB" id="A2FGC1"/>
<dbReference type="EMBL" id="DS113776">
    <property type="protein sequence ID" value="EAX96067.1"/>
    <property type="molecule type" value="Genomic_DNA"/>
</dbReference>
<dbReference type="Proteomes" id="UP000001542">
    <property type="component" value="Unassembled WGS sequence"/>
</dbReference>
<name>A2FGC1_TRIV3</name>
<dbReference type="VEuPathDB" id="TrichDB:TVAGG3_0623210"/>
<reference evidence="1" key="2">
    <citation type="journal article" date="2007" name="Science">
        <title>Draft genome sequence of the sexually transmitted pathogen Trichomonas vaginalis.</title>
        <authorList>
            <person name="Carlton J.M."/>
            <person name="Hirt R.P."/>
            <person name="Silva J.C."/>
            <person name="Delcher A.L."/>
            <person name="Schatz M."/>
            <person name="Zhao Q."/>
            <person name="Wortman J.R."/>
            <person name="Bidwell S.L."/>
            <person name="Alsmark U.C.M."/>
            <person name="Besteiro S."/>
            <person name="Sicheritz-Ponten T."/>
            <person name="Noel C.J."/>
            <person name="Dacks J.B."/>
            <person name="Foster P.G."/>
            <person name="Simillion C."/>
            <person name="Van de Peer Y."/>
            <person name="Miranda-Saavedra D."/>
            <person name="Barton G.J."/>
            <person name="Westrop G.D."/>
            <person name="Mueller S."/>
            <person name="Dessi D."/>
            <person name="Fiori P.L."/>
            <person name="Ren Q."/>
            <person name="Paulsen I."/>
            <person name="Zhang H."/>
            <person name="Bastida-Corcuera F.D."/>
            <person name="Simoes-Barbosa A."/>
            <person name="Brown M.T."/>
            <person name="Hayes R.D."/>
            <person name="Mukherjee M."/>
            <person name="Okumura C.Y."/>
            <person name="Schneider R."/>
            <person name="Smith A.J."/>
            <person name="Vanacova S."/>
            <person name="Villalvazo M."/>
            <person name="Haas B.J."/>
            <person name="Pertea M."/>
            <person name="Feldblyum T.V."/>
            <person name="Utterback T.R."/>
            <person name="Shu C.L."/>
            <person name="Osoegawa K."/>
            <person name="de Jong P.J."/>
            <person name="Hrdy I."/>
            <person name="Horvathova L."/>
            <person name="Zubacova Z."/>
            <person name="Dolezal P."/>
            <person name="Malik S.B."/>
            <person name="Logsdon J.M. Jr."/>
            <person name="Henze K."/>
            <person name="Gupta A."/>
            <person name="Wang C.C."/>
            <person name="Dunne R.L."/>
            <person name="Upcroft J.A."/>
            <person name="Upcroft P."/>
            <person name="White O."/>
            <person name="Salzberg S.L."/>
            <person name="Tang P."/>
            <person name="Chiu C.-H."/>
            <person name="Lee Y.-S."/>
            <person name="Embley T.M."/>
            <person name="Coombs G.H."/>
            <person name="Mottram J.C."/>
            <person name="Tachezy J."/>
            <person name="Fraser-Liggett C.M."/>
            <person name="Johnson P.J."/>
        </authorList>
    </citation>
    <scope>NUCLEOTIDE SEQUENCE [LARGE SCALE GENOMIC DNA]</scope>
    <source>
        <strain evidence="1">G3</strain>
    </source>
</reference>
<dbReference type="InParanoid" id="A2FGC1"/>
<sequence length="223" mass="26052">MKHTNDVNNSLTRLSKRILKASQSLSKIADLYTVAYKVDSSDLLKDVNAFKVCTDKISDLCNLYAAQKIPVELRTPFTKIHIDGSELYNVRNAIKTNYSMYKKFSDEFDIHFNKNSDEYILNNLRENVEKHYQIYTEKISVFIEATKKLSSRMKIEETKAIFKFSQFEHEFITELTKIYKDINSYNPDYYVASEVFVNIDEEKDDESNVKVQIDTDCPSLDQL</sequence>
<dbReference type="SMR" id="A2FGC1"/>
<gene>
    <name evidence="1" type="ORF">TVAG_265560</name>
</gene>
<organism evidence="1 2">
    <name type="scientific">Trichomonas vaginalis (strain ATCC PRA-98 / G3)</name>
    <dbReference type="NCBI Taxonomy" id="412133"/>
    <lineage>
        <taxon>Eukaryota</taxon>
        <taxon>Metamonada</taxon>
        <taxon>Parabasalia</taxon>
        <taxon>Trichomonadida</taxon>
        <taxon>Trichomonadidae</taxon>
        <taxon>Trichomonas</taxon>
    </lineage>
</organism>
<evidence type="ECO:0000313" key="1">
    <source>
        <dbReference type="EMBL" id="EAX96067.1"/>
    </source>
</evidence>
<accession>A2FGC1</accession>
<dbReference type="VEuPathDB" id="TrichDB:TVAG_265560"/>
<protein>
    <submittedName>
        <fullName evidence="1">Uncharacterized protein</fullName>
    </submittedName>
</protein>
<keyword evidence="2" id="KW-1185">Reference proteome</keyword>
<proteinExistence type="predicted"/>
<dbReference type="KEGG" id="tva:4753833"/>
<reference evidence="1" key="1">
    <citation type="submission" date="2006-10" db="EMBL/GenBank/DDBJ databases">
        <authorList>
            <person name="Amadeo P."/>
            <person name="Zhao Q."/>
            <person name="Wortman J."/>
            <person name="Fraser-Liggett C."/>
            <person name="Carlton J."/>
        </authorList>
    </citation>
    <scope>NUCLEOTIDE SEQUENCE</scope>
    <source>
        <strain evidence="1">G3</strain>
    </source>
</reference>